<feature type="transmembrane region" description="Helical" evidence="6">
    <location>
        <begin position="25"/>
        <end position="48"/>
    </location>
</feature>
<dbReference type="EMBL" id="LR824031">
    <property type="protein sequence ID" value="CAH0599567.1"/>
    <property type="molecule type" value="Genomic_DNA"/>
</dbReference>
<evidence type="ECO:0000256" key="3">
    <source>
        <dbReference type="ARBA" id="ARBA00022692"/>
    </source>
</evidence>
<evidence type="ECO:0000256" key="5">
    <source>
        <dbReference type="ARBA" id="ARBA00023136"/>
    </source>
</evidence>
<feature type="transmembrane region" description="Helical" evidence="6">
    <location>
        <begin position="343"/>
        <end position="363"/>
    </location>
</feature>
<feature type="transmembrane region" description="Helical" evidence="6">
    <location>
        <begin position="277"/>
        <end position="296"/>
    </location>
</feature>
<dbReference type="InterPro" id="IPR011701">
    <property type="entry name" value="MFS"/>
</dbReference>
<dbReference type="Pfam" id="PF07690">
    <property type="entry name" value="MFS_1"/>
    <property type="match status" value="1"/>
</dbReference>
<gene>
    <name evidence="8" type="ORF">CINC_LOCUS8842</name>
</gene>
<dbReference type="InterPro" id="IPR036259">
    <property type="entry name" value="MFS_trans_sf"/>
</dbReference>
<dbReference type="OrthoDB" id="5086884at2759"/>
<feature type="transmembrane region" description="Helical" evidence="6">
    <location>
        <begin position="236"/>
        <end position="256"/>
    </location>
</feature>
<feature type="transmembrane region" description="Helical" evidence="6">
    <location>
        <begin position="369"/>
        <end position="388"/>
    </location>
</feature>
<feature type="transmembrane region" description="Helical" evidence="6">
    <location>
        <begin position="316"/>
        <end position="336"/>
    </location>
</feature>
<dbReference type="PROSITE" id="PS50850">
    <property type="entry name" value="MFS"/>
    <property type="match status" value="1"/>
</dbReference>
<keyword evidence="9" id="KW-1185">Reference proteome</keyword>
<dbReference type="PANTHER" id="PTHR23506:SF23">
    <property type="entry name" value="GH10249P"/>
    <property type="match status" value="1"/>
</dbReference>
<dbReference type="InterPro" id="IPR020846">
    <property type="entry name" value="MFS_dom"/>
</dbReference>
<feature type="transmembrane region" description="Helical" evidence="6">
    <location>
        <begin position="142"/>
        <end position="164"/>
    </location>
</feature>
<keyword evidence="4 6" id="KW-1133">Transmembrane helix</keyword>
<evidence type="ECO:0000313" key="9">
    <source>
        <dbReference type="Proteomes" id="UP001154114"/>
    </source>
</evidence>
<feature type="domain" description="Major facilitator superfamily (MFS) profile" evidence="7">
    <location>
        <begin position="26"/>
        <end position="460"/>
    </location>
</feature>
<sequence length="498" mass="53759">MGVASDGFASSWRAKIAACRESRKLVLVIVAIALLLDNMLLTTVVPIIPEFLYDIRHPDAPLSVSLEDITPPPPSPTPYCPCMTVNSTGVVQNETHFNLTAERENRHQELIHETVAVGVMFASKALVQLLANPFVGPLTHKIGYSVPMFTGFILMFLSTLIFAFGRSYSVLFIARALQGIGSSCSSVSGMGMLAERYPDDKERGNAMGIALGGLALGVLIGPPFGGLMYEFVGKTAPFLMLSALALGDGLLQLMILQPGVVRQESEPPSLKALVCDPYILIAAGAITFANVGIAMLEPSLPIWMADTMEARRWQQGVAFLPASICYLIGTNLFGPLGHKMGRWLAACSGLVIIGLCLILIPMARKLEHLIIPNAGLGFAIGMVDSSMMPELGFLVDIRHAAVYGSVYAIGDTAFCLGYAVGPALSGALMNSIGFEWMLVIIAVLNFAYAPCLFFLRSPPARDEKQVHRSMRDWVQLKTYNESHSPILHSGRIDNTNDT</sequence>
<evidence type="ECO:0000256" key="2">
    <source>
        <dbReference type="ARBA" id="ARBA00022448"/>
    </source>
</evidence>
<evidence type="ECO:0000256" key="1">
    <source>
        <dbReference type="ARBA" id="ARBA00004141"/>
    </source>
</evidence>
<accession>A0A9P0FU54</accession>
<dbReference type="GO" id="GO:0015842">
    <property type="term" value="P:aminergic neurotransmitter loading into synaptic vesicle"/>
    <property type="evidence" value="ECO:0007669"/>
    <property type="project" value="TreeGrafter"/>
</dbReference>
<evidence type="ECO:0000259" key="7">
    <source>
        <dbReference type="PROSITE" id="PS50850"/>
    </source>
</evidence>
<dbReference type="CDD" id="cd17384">
    <property type="entry name" value="MFS_SLC18A1_2_VAT1_2"/>
    <property type="match status" value="1"/>
</dbReference>
<feature type="transmembrane region" description="Helical" evidence="6">
    <location>
        <begin position="436"/>
        <end position="455"/>
    </location>
</feature>
<keyword evidence="2" id="KW-0813">Transport</keyword>
<dbReference type="FunFam" id="1.20.1250.20:FF:000145">
    <property type="entry name" value="Chromaffin granule amine transporter"/>
    <property type="match status" value="1"/>
</dbReference>
<feature type="transmembrane region" description="Helical" evidence="6">
    <location>
        <begin position="400"/>
        <end position="424"/>
    </location>
</feature>
<dbReference type="AlphaFoldDB" id="A0A9P0FU54"/>
<dbReference type="Gene3D" id="1.20.1250.20">
    <property type="entry name" value="MFS general substrate transporter like domains"/>
    <property type="match status" value="1"/>
</dbReference>
<dbReference type="GO" id="GO:0043195">
    <property type="term" value="C:terminal bouton"/>
    <property type="evidence" value="ECO:0007669"/>
    <property type="project" value="TreeGrafter"/>
</dbReference>
<name>A0A9P0FU54_CHRIL</name>
<dbReference type="Proteomes" id="UP001154114">
    <property type="component" value="Chromosome 28"/>
</dbReference>
<dbReference type="SUPFAM" id="SSF103473">
    <property type="entry name" value="MFS general substrate transporter"/>
    <property type="match status" value="1"/>
</dbReference>
<dbReference type="InterPro" id="IPR050930">
    <property type="entry name" value="MFS_Vesicular_Transporter"/>
</dbReference>
<keyword evidence="3 6" id="KW-0812">Transmembrane</keyword>
<reference evidence="8" key="1">
    <citation type="submission" date="2021-12" db="EMBL/GenBank/DDBJ databases">
        <authorList>
            <person name="King R."/>
        </authorList>
    </citation>
    <scope>NUCLEOTIDE SEQUENCE</scope>
</reference>
<evidence type="ECO:0000313" key="8">
    <source>
        <dbReference type="EMBL" id="CAH0599567.1"/>
    </source>
</evidence>
<evidence type="ECO:0000256" key="6">
    <source>
        <dbReference type="SAM" id="Phobius"/>
    </source>
</evidence>
<evidence type="ECO:0000256" key="4">
    <source>
        <dbReference type="ARBA" id="ARBA00022989"/>
    </source>
</evidence>
<proteinExistence type="predicted"/>
<organism evidence="8 9">
    <name type="scientific">Chrysodeixis includens</name>
    <name type="common">Soybean looper</name>
    <name type="synonym">Pseudoplusia includens</name>
    <dbReference type="NCBI Taxonomy" id="689277"/>
    <lineage>
        <taxon>Eukaryota</taxon>
        <taxon>Metazoa</taxon>
        <taxon>Ecdysozoa</taxon>
        <taxon>Arthropoda</taxon>
        <taxon>Hexapoda</taxon>
        <taxon>Insecta</taxon>
        <taxon>Pterygota</taxon>
        <taxon>Neoptera</taxon>
        <taxon>Endopterygota</taxon>
        <taxon>Lepidoptera</taxon>
        <taxon>Glossata</taxon>
        <taxon>Ditrysia</taxon>
        <taxon>Noctuoidea</taxon>
        <taxon>Noctuidae</taxon>
        <taxon>Plusiinae</taxon>
        <taxon>Chrysodeixis</taxon>
    </lineage>
</organism>
<dbReference type="PANTHER" id="PTHR23506">
    <property type="entry name" value="GH10249P"/>
    <property type="match status" value="1"/>
</dbReference>
<protein>
    <recommendedName>
        <fullName evidence="7">Major facilitator superfamily (MFS) profile domain-containing protein</fullName>
    </recommendedName>
</protein>
<dbReference type="GO" id="GO:0005335">
    <property type="term" value="F:serotonin:sodium:chloride symporter activity"/>
    <property type="evidence" value="ECO:0007669"/>
    <property type="project" value="TreeGrafter"/>
</dbReference>
<keyword evidence="5 6" id="KW-0472">Membrane</keyword>
<comment type="subcellular location">
    <subcellularLocation>
        <location evidence="1">Membrane</location>
        <topology evidence="1">Multi-pass membrane protein</topology>
    </subcellularLocation>
</comment>
<feature type="transmembrane region" description="Helical" evidence="6">
    <location>
        <begin position="206"/>
        <end position="224"/>
    </location>
</feature>
<dbReference type="GO" id="GO:0030672">
    <property type="term" value="C:synaptic vesicle membrane"/>
    <property type="evidence" value="ECO:0007669"/>
    <property type="project" value="TreeGrafter"/>
</dbReference>